<protein>
    <submittedName>
        <fullName evidence="1">Fimbrillin family protein</fullName>
    </submittedName>
</protein>
<dbReference type="EMBL" id="CP050831">
    <property type="protein sequence ID" value="QIU95454.1"/>
    <property type="molecule type" value="Genomic_DNA"/>
</dbReference>
<proteinExistence type="predicted"/>
<dbReference type="RefSeq" id="WP_167964145.1">
    <property type="nucleotide sequence ID" value="NZ_CP050831.1"/>
</dbReference>
<accession>A0A6H0KPS2</accession>
<organism evidence="1 2">
    <name type="scientific">Bacteroides faecium</name>
    <dbReference type="NCBI Taxonomy" id="2715212"/>
    <lineage>
        <taxon>Bacteria</taxon>
        <taxon>Pseudomonadati</taxon>
        <taxon>Bacteroidota</taxon>
        <taxon>Bacteroidia</taxon>
        <taxon>Bacteroidales</taxon>
        <taxon>Bacteroidaceae</taxon>
        <taxon>Bacteroides</taxon>
    </lineage>
</organism>
<reference evidence="1 2" key="1">
    <citation type="submission" date="2020-03" db="EMBL/GenBank/DDBJ databases">
        <title>Genomic analysis of Bacteroides faecium CBA7301.</title>
        <authorList>
            <person name="Kim J."/>
            <person name="Roh S.W."/>
        </authorList>
    </citation>
    <scope>NUCLEOTIDE SEQUENCE [LARGE SCALE GENOMIC DNA]</scope>
    <source>
        <strain evidence="1 2">CBA7301</strain>
    </source>
</reference>
<dbReference type="CDD" id="cd13121">
    <property type="entry name" value="BF2867_like_C"/>
    <property type="match status" value="1"/>
</dbReference>
<dbReference type="Gene3D" id="2.60.40.2630">
    <property type="match status" value="1"/>
</dbReference>
<dbReference type="AlphaFoldDB" id="A0A6H0KPS2"/>
<dbReference type="Proteomes" id="UP000501780">
    <property type="component" value="Chromosome"/>
</dbReference>
<dbReference type="InterPro" id="IPR025049">
    <property type="entry name" value="Mfa-like_1"/>
</dbReference>
<dbReference type="Gene3D" id="2.60.40.2620">
    <property type="entry name" value="Fimbrillin-like"/>
    <property type="match status" value="1"/>
</dbReference>
<dbReference type="KEGG" id="bfc:BacF7301_15425"/>
<name>A0A6H0KPS2_9BACE</name>
<dbReference type="Pfam" id="PF13149">
    <property type="entry name" value="Mfa_like_1"/>
    <property type="match status" value="1"/>
</dbReference>
<dbReference type="InterPro" id="IPR042278">
    <property type="entry name" value="Mfa-like_1_N"/>
</dbReference>
<evidence type="ECO:0000313" key="1">
    <source>
        <dbReference type="EMBL" id="QIU95454.1"/>
    </source>
</evidence>
<sequence length="315" mass="33876">MKKEYWLATALLVGMTACSNDETGNAINGEPDAALFTGNIEAAHTRAFDQTWESGDQIGISGTTGGKTYTNIPYNYAGSGDETFTAAGDKIYYQDDQDVTFTAYYPWNASLTGSATISADTWGQADQKKFDFLYAQAEGGKDKKVDFNFTHRMVKLVLTVKAGADMTYADVERAACSLENFLHEGTFDRTTGIATATGEPSGMWVFANNAAAGEEEFNTPTVSENEPESSVSYTLILFPQVFPSTAGNLSFAAETGGNTYSAEIDLSQVPGNDVNELKAGTQYNITVNLNKTGLTVGTSTISPWKEKNHIIDAGM</sequence>
<keyword evidence="2" id="KW-1185">Reference proteome</keyword>
<dbReference type="PROSITE" id="PS51257">
    <property type="entry name" value="PROKAR_LIPOPROTEIN"/>
    <property type="match status" value="1"/>
</dbReference>
<dbReference type="CDD" id="cd13120">
    <property type="entry name" value="BF2867_like_N"/>
    <property type="match status" value="1"/>
</dbReference>
<evidence type="ECO:0000313" key="2">
    <source>
        <dbReference type="Proteomes" id="UP000501780"/>
    </source>
</evidence>
<gene>
    <name evidence="1" type="ORF">BacF7301_15425</name>
</gene>